<dbReference type="EMBL" id="UGTJ01000001">
    <property type="protein sequence ID" value="SUB80505.1"/>
    <property type="molecule type" value="Genomic_DNA"/>
</dbReference>
<proteinExistence type="predicted"/>
<evidence type="ECO:0000313" key="3">
    <source>
        <dbReference type="EMBL" id="SUB80505.1"/>
    </source>
</evidence>
<feature type="region of interest" description="Disordered" evidence="1">
    <location>
        <begin position="91"/>
        <end position="115"/>
    </location>
</feature>
<evidence type="ECO:0000256" key="2">
    <source>
        <dbReference type="SAM" id="SignalP"/>
    </source>
</evidence>
<evidence type="ECO:0008006" key="5">
    <source>
        <dbReference type="Google" id="ProtNLM"/>
    </source>
</evidence>
<dbReference type="AlphaFoldDB" id="A0AAQ1UJ43"/>
<dbReference type="Gene3D" id="2.60.120.260">
    <property type="entry name" value="Galactose-binding domain-like"/>
    <property type="match status" value="1"/>
</dbReference>
<dbReference type="PANTHER" id="PTHR33307">
    <property type="entry name" value="ALPHA-RHAMNOSIDASE (EUROFUNG)"/>
    <property type="match status" value="1"/>
</dbReference>
<dbReference type="Proteomes" id="UP000255283">
    <property type="component" value="Unassembled WGS sequence"/>
</dbReference>
<dbReference type="InterPro" id="IPR016007">
    <property type="entry name" value="Alpha_rhamnosid"/>
</dbReference>
<feature type="chain" id="PRO_5042912173" description="Bacterial alpha-L-rhamnosidase N-terminal domain-containing protein" evidence="2">
    <location>
        <begin position="19"/>
        <end position="336"/>
    </location>
</feature>
<keyword evidence="2" id="KW-0732">Signal</keyword>
<name>A0AAQ1UJ43_9BACT</name>
<dbReference type="RefSeq" id="WP_115153906.1">
    <property type="nucleotide sequence ID" value="NZ_DBFWLE010000015.1"/>
</dbReference>
<protein>
    <recommendedName>
        <fullName evidence="5">Bacterial alpha-L-rhamnosidase N-terminal domain-containing protein</fullName>
    </recommendedName>
</protein>
<gene>
    <name evidence="3" type="ORF">NCTC13063_01790</name>
</gene>
<organism evidence="3 4">
    <name type="scientific">Segatella buccae</name>
    <dbReference type="NCBI Taxonomy" id="28126"/>
    <lineage>
        <taxon>Bacteria</taxon>
        <taxon>Pseudomonadati</taxon>
        <taxon>Bacteroidota</taxon>
        <taxon>Bacteroidia</taxon>
        <taxon>Bacteroidales</taxon>
        <taxon>Prevotellaceae</taxon>
        <taxon>Segatella</taxon>
    </lineage>
</organism>
<comment type="caution">
    <text evidence="3">The sequence shown here is derived from an EMBL/GenBank/DDBJ whole genome shotgun (WGS) entry which is preliminary data.</text>
</comment>
<sequence>MRVSTLLAMLLWMCHASAQEFGTQWVCHPAADDTSQIWFRKTFVTLQRPARAAVTIASSGRFQLFVNERNVSKDVLLPTTERIPQTLHEKAGGARGISNRLPHNGNKPADDINRPTAGQLTIDVTRYLRPDSNVIAVWYAPVAGFHSDKQLSLTYYGTMPRGASFCHQADVSWDCKKAGAASTPAGGEQISAADYDKRWKAATLSLRGWVRPTPSSDHTRLALTDLTTAAYTYRIVSLLSPVRITSTDQGLQYDFGRAFDGWVRLTIRDARKGQCLQMGGLTYICSGEMDEQMCRKFTIARQKEVTVTGDKHFKPEQIQAVEGLEIAPQRAFGFSF</sequence>
<accession>A0AAQ1UJ43</accession>
<evidence type="ECO:0000313" key="4">
    <source>
        <dbReference type="Proteomes" id="UP000255283"/>
    </source>
</evidence>
<evidence type="ECO:0000256" key="1">
    <source>
        <dbReference type="SAM" id="MobiDB-lite"/>
    </source>
</evidence>
<reference evidence="3 4" key="1">
    <citation type="submission" date="2018-06" db="EMBL/GenBank/DDBJ databases">
        <authorList>
            <consortium name="Pathogen Informatics"/>
            <person name="Doyle S."/>
        </authorList>
    </citation>
    <scope>NUCLEOTIDE SEQUENCE [LARGE SCALE GENOMIC DNA]</scope>
    <source>
        <strain evidence="3 4">NCTC13063</strain>
    </source>
</reference>
<dbReference type="PANTHER" id="PTHR33307:SF6">
    <property type="entry name" value="ALPHA-RHAMNOSIDASE (EUROFUNG)-RELATED"/>
    <property type="match status" value="1"/>
</dbReference>
<feature type="signal peptide" evidence="2">
    <location>
        <begin position="1"/>
        <end position="18"/>
    </location>
</feature>